<dbReference type="InterPro" id="IPR029033">
    <property type="entry name" value="His_PPase_superfam"/>
</dbReference>
<keyword evidence="1" id="KW-1133">Transmembrane helix</keyword>
<evidence type="ECO:0008006" key="4">
    <source>
        <dbReference type="Google" id="ProtNLM"/>
    </source>
</evidence>
<proteinExistence type="predicted"/>
<name>A0ABP8KQK9_9BACT</name>
<keyword evidence="3" id="KW-1185">Reference proteome</keyword>
<sequence length="180" mass="19700">MANGPNNSIMLKQVIWLVWLGGCLSLTGCSTTTVYIVRHAERANDSDTTSISAAGHQRAQALADRLAGTGIDSIFTTPYLRTRQTAAPLAQRLNIQPVTYPTQPTQTVVDRLKRIRSKEVLVVGHSNTVLEIVRGLGARPSKTKIEHNEYNNLFVVTLRRRPFAKSADVSALTYGASPTQ</sequence>
<dbReference type="SMART" id="SM00855">
    <property type="entry name" value="PGAM"/>
    <property type="match status" value="1"/>
</dbReference>
<gene>
    <name evidence="2" type="ORF">GCM10023187_41720</name>
</gene>
<dbReference type="CDD" id="cd07067">
    <property type="entry name" value="HP_PGM_like"/>
    <property type="match status" value="1"/>
</dbReference>
<evidence type="ECO:0000313" key="3">
    <source>
        <dbReference type="Proteomes" id="UP001500936"/>
    </source>
</evidence>
<dbReference type="Proteomes" id="UP001500936">
    <property type="component" value="Unassembled WGS sequence"/>
</dbReference>
<keyword evidence="1" id="KW-0472">Membrane</keyword>
<keyword evidence="1" id="KW-0812">Transmembrane</keyword>
<reference evidence="3" key="1">
    <citation type="journal article" date="2019" name="Int. J. Syst. Evol. Microbiol.">
        <title>The Global Catalogue of Microorganisms (GCM) 10K type strain sequencing project: providing services to taxonomists for standard genome sequencing and annotation.</title>
        <authorList>
            <consortium name="The Broad Institute Genomics Platform"/>
            <consortium name="The Broad Institute Genome Sequencing Center for Infectious Disease"/>
            <person name="Wu L."/>
            <person name="Ma J."/>
        </authorList>
    </citation>
    <scope>NUCLEOTIDE SEQUENCE [LARGE SCALE GENOMIC DNA]</scope>
    <source>
        <strain evidence="3">JCM 17925</strain>
    </source>
</reference>
<comment type="caution">
    <text evidence="2">The sequence shown here is derived from an EMBL/GenBank/DDBJ whole genome shotgun (WGS) entry which is preliminary data.</text>
</comment>
<organism evidence="2 3">
    <name type="scientific">Nibrella viscosa</name>
    <dbReference type="NCBI Taxonomy" id="1084524"/>
    <lineage>
        <taxon>Bacteria</taxon>
        <taxon>Pseudomonadati</taxon>
        <taxon>Bacteroidota</taxon>
        <taxon>Cytophagia</taxon>
        <taxon>Cytophagales</taxon>
        <taxon>Spirosomataceae</taxon>
        <taxon>Nibrella</taxon>
    </lineage>
</organism>
<dbReference type="EMBL" id="BAABHB010000010">
    <property type="protein sequence ID" value="GAA4413439.1"/>
    <property type="molecule type" value="Genomic_DNA"/>
</dbReference>
<dbReference type="InterPro" id="IPR013078">
    <property type="entry name" value="His_Pase_superF_clade-1"/>
</dbReference>
<accession>A0ABP8KQK9</accession>
<feature type="transmembrane region" description="Helical" evidence="1">
    <location>
        <begin position="14"/>
        <end position="37"/>
    </location>
</feature>
<evidence type="ECO:0000313" key="2">
    <source>
        <dbReference type="EMBL" id="GAA4413439.1"/>
    </source>
</evidence>
<evidence type="ECO:0000256" key="1">
    <source>
        <dbReference type="SAM" id="Phobius"/>
    </source>
</evidence>
<protein>
    <recommendedName>
        <fullName evidence="4">Phosphoglycerate mutase</fullName>
    </recommendedName>
</protein>
<dbReference type="Pfam" id="PF00300">
    <property type="entry name" value="His_Phos_1"/>
    <property type="match status" value="1"/>
</dbReference>
<dbReference type="SUPFAM" id="SSF53254">
    <property type="entry name" value="Phosphoglycerate mutase-like"/>
    <property type="match status" value="1"/>
</dbReference>
<dbReference type="Gene3D" id="3.40.50.1240">
    <property type="entry name" value="Phosphoglycerate mutase-like"/>
    <property type="match status" value="1"/>
</dbReference>